<dbReference type="Pfam" id="PF13671">
    <property type="entry name" value="AAA_33"/>
    <property type="match status" value="1"/>
</dbReference>
<evidence type="ECO:0000313" key="2">
    <source>
        <dbReference type="Proteomes" id="UP000500826"/>
    </source>
</evidence>
<keyword evidence="1" id="KW-0067">ATP-binding</keyword>
<accession>A0ABX6P6Y1</accession>
<dbReference type="Proteomes" id="UP000500826">
    <property type="component" value="Chromosome"/>
</dbReference>
<reference evidence="1 2" key="1">
    <citation type="submission" date="2020-05" db="EMBL/GenBank/DDBJ databases">
        <title>Ramlibacter rhizophilus sp. nov., isolated from rhizosphere soil of national flower Mugunghwa from South Korea.</title>
        <authorList>
            <person name="Zheng-Fei Y."/>
            <person name="Huan T."/>
        </authorList>
    </citation>
    <scope>NUCLEOTIDE SEQUENCE [LARGE SCALE GENOMIC DNA]</scope>
    <source>
        <strain evidence="1 2">H242</strain>
    </source>
</reference>
<protein>
    <submittedName>
        <fullName evidence="1">ATP-binding protein</fullName>
    </submittedName>
</protein>
<gene>
    <name evidence="1" type="ORF">HK414_21365</name>
</gene>
<evidence type="ECO:0000313" key="1">
    <source>
        <dbReference type="EMBL" id="QJW85103.1"/>
    </source>
</evidence>
<dbReference type="InterPro" id="IPR027417">
    <property type="entry name" value="P-loop_NTPase"/>
</dbReference>
<organism evidence="1 2">
    <name type="scientific">Ramlibacter terrae</name>
    <dbReference type="NCBI Taxonomy" id="2732511"/>
    <lineage>
        <taxon>Bacteria</taxon>
        <taxon>Pseudomonadati</taxon>
        <taxon>Pseudomonadota</taxon>
        <taxon>Betaproteobacteria</taxon>
        <taxon>Burkholderiales</taxon>
        <taxon>Comamonadaceae</taxon>
        <taxon>Ramlibacter</taxon>
    </lineage>
</organism>
<name>A0ABX6P6Y1_9BURK</name>
<keyword evidence="1" id="KW-0547">Nucleotide-binding</keyword>
<dbReference type="GO" id="GO:0005524">
    <property type="term" value="F:ATP binding"/>
    <property type="evidence" value="ECO:0007669"/>
    <property type="project" value="UniProtKB-KW"/>
</dbReference>
<dbReference type="CDD" id="cd02019">
    <property type="entry name" value="NK"/>
    <property type="match status" value="1"/>
</dbReference>
<dbReference type="Gene3D" id="3.40.50.300">
    <property type="entry name" value="P-loop containing nucleotide triphosphate hydrolases"/>
    <property type="match status" value="1"/>
</dbReference>
<sequence>MALIHLIEGPVGAGKSTYAAALATRIGGVHIALDEWFARLFSPDRPNADVMAWYAVRKERLVRHIWAHAQVLLQSGAKPILELGLVQQASRHAFYEQARAAGIELKVHVLEASREVRRERVARRNAEKGPTFSMVVPDAIFEFASDMWQEPDGIEIEEHRIEVISTEFASDVVHWSPKEPPC</sequence>
<proteinExistence type="predicted"/>
<dbReference type="SUPFAM" id="SSF52540">
    <property type="entry name" value="P-loop containing nucleoside triphosphate hydrolases"/>
    <property type="match status" value="1"/>
</dbReference>
<dbReference type="EMBL" id="CP053418">
    <property type="protein sequence ID" value="QJW85103.1"/>
    <property type="molecule type" value="Genomic_DNA"/>
</dbReference>
<keyword evidence="2" id="KW-1185">Reference proteome</keyword>
<reference evidence="1 2" key="2">
    <citation type="submission" date="2020-05" db="EMBL/GenBank/DDBJ databases">
        <authorList>
            <person name="Khan S.A."/>
            <person name="Jeon C.O."/>
            <person name="Chun B.H."/>
        </authorList>
    </citation>
    <scope>NUCLEOTIDE SEQUENCE [LARGE SCALE GENOMIC DNA]</scope>
    <source>
        <strain evidence="1 2">H242</strain>
    </source>
</reference>